<proteinExistence type="inferred from homology"/>
<organism evidence="8 9">
    <name type="scientific">Planktomarina temperata RCA23</name>
    <dbReference type="NCBI Taxonomy" id="666509"/>
    <lineage>
        <taxon>Bacteria</taxon>
        <taxon>Pseudomonadati</taxon>
        <taxon>Pseudomonadota</taxon>
        <taxon>Alphaproteobacteria</taxon>
        <taxon>Rhodobacterales</taxon>
        <taxon>Paracoccaceae</taxon>
        <taxon>Planktomarina</taxon>
    </lineage>
</organism>
<dbReference type="GO" id="GO:0046872">
    <property type="term" value="F:metal ion binding"/>
    <property type="evidence" value="ECO:0007669"/>
    <property type="project" value="UniProtKB-KW"/>
</dbReference>
<dbReference type="AlphaFoldDB" id="A0AAN0RL45"/>
<dbReference type="CDD" id="cd03528">
    <property type="entry name" value="Rieske_RO_ferredoxin"/>
    <property type="match status" value="1"/>
</dbReference>
<evidence type="ECO:0000256" key="2">
    <source>
        <dbReference type="ARBA" id="ARBA00022723"/>
    </source>
</evidence>
<name>A0AAN0RL45_9RHOB</name>
<comment type="similarity">
    <text evidence="6">Belongs to the bacterial ring-hydroxylating dioxygenase ferredoxin component family.</text>
</comment>
<dbReference type="InterPro" id="IPR017941">
    <property type="entry name" value="Rieske_2Fe-2S"/>
</dbReference>
<comment type="cofactor">
    <cofactor evidence="5">
        <name>[2Fe-2S] cluster</name>
        <dbReference type="ChEBI" id="CHEBI:190135"/>
    </cofactor>
</comment>
<dbReference type="EMBL" id="CP003984">
    <property type="protein sequence ID" value="AII88228.1"/>
    <property type="molecule type" value="Genomic_DNA"/>
</dbReference>
<dbReference type="Gene3D" id="2.102.10.10">
    <property type="entry name" value="Rieske [2Fe-2S] iron-sulphur domain"/>
    <property type="match status" value="1"/>
</dbReference>
<dbReference type="GO" id="GO:0051537">
    <property type="term" value="F:2 iron, 2 sulfur cluster binding"/>
    <property type="evidence" value="ECO:0007669"/>
    <property type="project" value="UniProtKB-KW"/>
</dbReference>
<gene>
    <name evidence="8" type="ORF">RCA23_c27130</name>
</gene>
<evidence type="ECO:0000256" key="3">
    <source>
        <dbReference type="ARBA" id="ARBA00023004"/>
    </source>
</evidence>
<keyword evidence="4" id="KW-0411">Iron-sulfur</keyword>
<dbReference type="Proteomes" id="UP000028680">
    <property type="component" value="Chromosome"/>
</dbReference>
<evidence type="ECO:0000256" key="5">
    <source>
        <dbReference type="ARBA" id="ARBA00034078"/>
    </source>
</evidence>
<evidence type="ECO:0000256" key="6">
    <source>
        <dbReference type="ARBA" id="ARBA00038001"/>
    </source>
</evidence>
<dbReference type="PANTHER" id="PTHR21496:SF0">
    <property type="entry name" value="RIESKE DOMAIN-CONTAINING PROTEIN"/>
    <property type="match status" value="1"/>
</dbReference>
<dbReference type="PANTHER" id="PTHR21496">
    <property type="entry name" value="FERREDOXIN-RELATED"/>
    <property type="match status" value="1"/>
</dbReference>
<accession>A0AAN0RL45</accession>
<keyword evidence="2" id="KW-0479">Metal-binding</keyword>
<protein>
    <submittedName>
        <fullName evidence="8">Rieske [2Fe-2S] protein</fullName>
    </submittedName>
</protein>
<keyword evidence="1" id="KW-0001">2Fe-2S</keyword>
<keyword evidence="3" id="KW-0408">Iron</keyword>
<reference evidence="8 9" key="1">
    <citation type="journal article" date="2014" name="ISME J.">
        <title>Adaptation of an abundant Roseobacter RCA organism to pelagic systems revealed by genomic and transcriptomic analyses.</title>
        <authorList>
            <person name="Voget S."/>
            <person name="Wemheuer B."/>
            <person name="Brinkhoff T."/>
            <person name="Vollmers J."/>
            <person name="Dietrich S."/>
            <person name="Giebel H.A."/>
            <person name="Beardsley C."/>
            <person name="Sardemann C."/>
            <person name="Bakenhus I."/>
            <person name="Billerbeck S."/>
            <person name="Daniel R."/>
            <person name="Simon M."/>
        </authorList>
    </citation>
    <scope>NUCLEOTIDE SEQUENCE [LARGE SCALE GENOMIC DNA]</scope>
    <source>
        <strain evidence="8 9">RCA23</strain>
    </source>
</reference>
<evidence type="ECO:0000313" key="9">
    <source>
        <dbReference type="Proteomes" id="UP000028680"/>
    </source>
</evidence>
<dbReference type="KEGG" id="ptp:RCA23_c27130"/>
<evidence type="ECO:0000256" key="1">
    <source>
        <dbReference type="ARBA" id="ARBA00022714"/>
    </source>
</evidence>
<feature type="domain" description="Rieske" evidence="7">
    <location>
        <begin position="5"/>
        <end position="100"/>
    </location>
</feature>
<dbReference type="SUPFAM" id="SSF50022">
    <property type="entry name" value="ISP domain"/>
    <property type="match status" value="1"/>
</dbReference>
<evidence type="ECO:0000259" key="7">
    <source>
        <dbReference type="PROSITE" id="PS51296"/>
    </source>
</evidence>
<dbReference type="RefSeq" id="WP_044050809.1">
    <property type="nucleotide sequence ID" value="NZ_CP003984.1"/>
</dbReference>
<dbReference type="InterPro" id="IPR036922">
    <property type="entry name" value="Rieske_2Fe-2S_sf"/>
</dbReference>
<sequence>MSQWIDACAPEDIDEEDLIAWDHNGQKIAIYNTEKGFFATDLMCTHEEQSLEDGLVIDCVIECPLHGGRFDICSGKALSSPVTVDLKTYPVELRDGRIWVQV</sequence>
<evidence type="ECO:0000256" key="4">
    <source>
        <dbReference type="ARBA" id="ARBA00023014"/>
    </source>
</evidence>
<keyword evidence="9" id="KW-1185">Reference proteome</keyword>
<evidence type="ECO:0000313" key="8">
    <source>
        <dbReference type="EMBL" id="AII88228.1"/>
    </source>
</evidence>
<dbReference type="PROSITE" id="PS51296">
    <property type="entry name" value="RIESKE"/>
    <property type="match status" value="1"/>
</dbReference>
<dbReference type="Pfam" id="PF00355">
    <property type="entry name" value="Rieske"/>
    <property type="match status" value="1"/>
</dbReference>